<dbReference type="SUPFAM" id="SSF53067">
    <property type="entry name" value="Actin-like ATPase domain"/>
    <property type="match status" value="2"/>
</dbReference>
<dbReference type="AlphaFoldDB" id="A0AAU9C7P3"/>
<evidence type="ECO:0000256" key="2">
    <source>
        <dbReference type="ARBA" id="ARBA00022741"/>
    </source>
</evidence>
<dbReference type="Gene3D" id="3.30.420.40">
    <property type="match status" value="2"/>
</dbReference>
<comment type="similarity">
    <text evidence="1">Belongs to the heat shock protein 70 family.</text>
</comment>
<organism evidence="4 5">
    <name type="scientific">Methylomarinovum caldicuralii</name>
    <dbReference type="NCBI Taxonomy" id="438856"/>
    <lineage>
        <taxon>Bacteria</taxon>
        <taxon>Pseudomonadati</taxon>
        <taxon>Pseudomonadota</taxon>
        <taxon>Gammaproteobacteria</taxon>
        <taxon>Methylococcales</taxon>
        <taxon>Methylothermaceae</taxon>
        <taxon>Methylomarinovum</taxon>
    </lineage>
</organism>
<dbReference type="GO" id="GO:0140662">
    <property type="term" value="F:ATP-dependent protein folding chaperone"/>
    <property type="evidence" value="ECO:0007669"/>
    <property type="project" value="InterPro"/>
</dbReference>
<dbReference type="Proteomes" id="UP001321825">
    <property type="component" value="Chromosome"/>
</dbReference>
<keyword evidence="3" id="KW-0067">ATP-binding</keyword>
<dbReference type="InterPro" id="IPR013126">
    <property type="entry name" value="Hsp_70_fam"/>
</dbReference>
<evidence type="ECO:0000313" key="4">
    <source>
        <dbReference type="EMBL" id="BCX81426.1"/>
    </source>
</evidence>
<dbReference type="RefSeq" id="WP_317706353.1">
    <property type="nucleotide sequence ID" value="NZ_AP024714.1"/>
</dbReference>
<sequence>MANPRYLVGIDLGTTHTLVAYTDLSRGTEAPMERFAIPQLIAPGELAERPLLPSVRYHPAEGELNPEEIRLPWPPVDIGDPVPHPVIGELARRLGAKSLGRLVTSAKSWLCNEGVDRLADILPWGSPPEVPKVSPLTASASYLAHVRGAWNYRFPDHPLENQEVVITVPASFDEAARTLTVEAARQAGLSRIRLLEEPQAVCYDWLHRHRGDLSPIADRRLLLVVDLGGGTTDLTLIAIAPGDGQPELTRIGIGDHLLLGGDNIDLMLAHLAEEHLLDQGHKLSPAEFAQLVEQCRLAKERLLATDSPDSATVTVLGGGRRLIGAARSVTFTREEVRRIVLDGFFPEVSLRDHPEGVRSGLVEFGLPYVADPAVTRHIAAFLSHHRRAAAQALGDEAAEPVPDAILLNGGVFLSPVITERLLAVVSRWGRTPIRRLDNPHPDFAVAAGAVAYGLARRGLQPRIGGGSPRSYFLVVESETGQPQGVCLLPRGAEEEREILLQDRRFALRLGRPVRFHLVATSDDITPVPGEVLPLDSERFTSLPPLVLALAGEDQGEIQVRLAARLTEVGTLELDCVAVDDPEKRWQLTFELRRQPLSHKLQDASHPHLEEALGLIRQVFGKKSRDVSPRLVKSLRAELEKRLGPRQRWDMPLLRELADALVEGRRFRRRSAEHERAWLGLTGFCLRPGFGYPLDDWRIDQLWPLYAAGLQFVNVIQNWAEWWTFWRRLAGGLPAHAQETLYADIRDYLDPVKSRKGKLATLSKQRSYENIVRLAAVLEHLPASTKTELGRWLLKRLQNPREPEQTAWALGRVGSRMPFYGSAHNCVPREEVEDWLRQLLTMDFRKRPLLGFAAALLARRCGDRSRDVDPQLREAVIARLKQAKAPASWIAMVSEVVELSAEDEQRLFGEALPPGLKLIA</sequence>
<evidence type="ECO:0000256" key="1">
    <source>
        <dbReference type="ARBA" id="ARBA00007381"/>
    </source>
</evidence>
<reference evidence="5" key="1">
    <citation type="journal article" date="2024" name="Int. J. Syst. Evol. Microbiol.">
        <title>Methylomarinovum tepidoasis sp. nov., a moderately thermophilic methanotroph of the family Methylothermaceae isolated from a deep-sea hydrothermal field.</title>
        <authorList>
            <person name="Hirayama H."/>
            <person name="Takaki Y."/>
            <person name="Abe M."/>
            <person name="Miyazaki M."/>
            <person name="Uematsu K."/>
            <person name="Matsui Y."/>
            <person name="Takai K."/>
        </authorList>
    </citation>
    <scope>NUCLEOTIDE SEQUENCE [LARGE SCALE GENOMIC DNA]</scope>
    <source>
        <strain evidence="5">IT-9</strain>
    </source>
</reference>
<dbReference type="Gene3D" id="3.90.640.10">
    <property type="entry name" value="Actin, Chain A, domain 4"/>
    <property type="match status" value="1"/>
</dbReference>
<dbReference type="PANTHER" id="PTHR42749:SF1">
    <property type="entry name" value="CELL SHAPE-DETERMINING PROTEIN MREB"/>
    <property type="match status" value="1"/>
</dbReference>
<dbReference type="Pfam" id="PF12531">
    <property type="entry name" value="DUF3731"/>
    <property type="match status" value="1"/>
</dbReference>
<evidence type="ECO:0000256" key="3">
    <source>
        <dbReference type="ARBA" id="ARBA00022840"/>
    </source>
</evidence>
<dbReference type="PROSITE" id="PS00329">
    <property type="entry name" value="HSP70_2"/>
    <property type="match status" value="1"/>
</dbReference>
<gene>
    <name evidence="4" type="ORF">MIT9_P1004</name>
</gene>
<dbReference type="InterPro" id="IPR018181">
    <property type="entry name" value="Heat_shock_70_CS"/>
</dbReference>
<dbReference type="PRINTS" id="PR00301">
    <property type="entry name" value="HEATSHOCK70"/>
</dbReference>
<accession>A0AAU9C7P3</accession>
<evidence type="ECO:0008006" key="6">
    <source>
        <dbReference type="Google" id="ProtNLM"/>
    </source>
</evidence>
<name>A0AAU9C7P3_9GAMM</name>
<protein>
    <recommendedName>
        <fullName evidence="6">Molecular chaperone DnaK</fullName>
    </recommendedName>
</protein>
<dbReference type="CDD" id="cd10170">
    <property type="entry name" value="ASKHA_NBD_HSP70"/>
    <property type="match status" value="1"/>
</dbReference>
<dbReference type="Pfam" id="PF00012">
    <property type="entry name" value="HSP70"/>
    <property type="match status" value="1"/>
</dbReference>
<dbReference type="KEGG" id="mcau:MIT9_P1004"/>
<evidence type="ECO:0000313" key="5">
    <source>
        <dbReference type="Proteomes" id="UP001321825"/>
    </source>
</evidence>
<dbReference type="InterPro" id="IPR043129">
    <property type="entry name" value="ATPase_NBD"/>
</dbReference>
<dbReference type="PANTHER" id="PTHR42749">
    <property type="entry name" value="CELL SHAPE-DETERMINING PROTEIN MREB"/>
    <property type="match status" value="1"/>
</dbReference>
<dbReference type="GO" id="GO:0005524">
    <property type="term" value="F:ATP binding"/>
    <property type="evidence" value="ECO:0007669"/>
    <property type="project" value="UniProtKB-KW"/>
</dbReference>
<dbReference type="EMBL" id="AP024714">
    <property type="protein sequence ID" value="BCX81426.1"/>
    <property type="molecule type" value="Genomic_DNA"/>
</dbReference>
<keyword evidence="5" id="KW-1185">Reference proteome</keyword>
<proteinExistence type="inferred from homology"/>
<keyword evidence="2" id="KW-0547">Nucleotide-binding</keyword>
<dbReference type="InterPro" id="IPR021030">
    <property type="entry name" value="DUF3731"/>
</dbReference>